<dbReference type="GO" id="GO:0006508">
    <property type="term" value="P:proteolysis"/>
    <property type="evidence" value="ECO:0007669"/>
    <property type="project" value="InterPro"/>
</dbReference>
<organism evidence="2 3">
    <name type="scientific">Riemerella anatipestifer RA-CH-1</name>
    <dbReference type="NCBI Taxonomy" id="1228997"/>
    <lineage>
        <taxon>Bacteria</taxon>
        <taxon>Pseudomonadati</taxon>
        <taxon>Bacteroidota</taxon>
        <taxon>Flavobacteriia</taxon>
        <taxon>Flavobacteriales</taxon>
        <taxon>Weeksellaceae</taxon>
        <taxon>Riemerella</taxon>
    </lineage>
</organism>
<sequence length="431" mass="50221">MENKYPGFQEKTKDKFLYNNFKNNLIETSKKTKSEDCLNILQNYTSFFKDKHVFFLDESNYLTLSKYEKKESRKLNNNILKKIMKTKDPLEGIWVNKDYRVAIVSSNKGYNGVVISSKNDFWKPNNVLFKIENNRGLKYYNSDLTYYNDNFKQVDEYTIQLEKLRTYFVKDKSNSLVQSEINDRINRLEGFYVEKITPKTTLIRIKSFDYPFVERIKNLVLSNKELIENSENLIIDIRENGGGTTNAFKPLLPYIMTGSTRELNVEYLATDFLISGLNNYIKTIPNDEKNKEDRERIIGYIKKYEKNLGEFVLNPNAKEIEITKHEISNKSPKQVIFLADNGVGSSAESLLLLAKQSKKVKVIGTPTLGVLDYASARITNYDCNDVKIVLPTYRSLRLPDYPIDNIGIQPDIYMDKTEKDWVKFATEYLEN</sequence>
<dbReference type="PATRIC" id="fig|1228997.3.peg.306"/>
<dbReference type="InterPro" id="IPR005151">
    <property type="entry name" value="Tail-specific_protease"/>
</dbReference>
<evidence type="ECO:0000313" key="2">
    <source>
        <dbReference type="EMBL" id="AFR34915.1"/>
    </source>
</evidence>
<name>J9QXG8_RIEAN</name>
<dbReference type="KEGG" id="rag:B739_0309"/>
<accession>J9QXG8</accession>
<dbReference type="GO" id="GO:0008236">
    <property type="term" value="F:serine-type peptidase activity"/>
    <property type="evidence" value="ECO:0007669"/>
    <property type="project" value="InterPro"/>
</dbReference>
<reference evidence="2 3" key="1">
    <citation type="submission" date="2012-09" db="EMBL/GenBank/DDBJ databases">
        <title>Riemerella anatipestifer vaccine strains.</title>
        <authorList>
            <person name="Chun C.A."/>
            <person name="Shu W.M."/>
            <person name="Kang Z.D."/>
            <person name="Jia W.X."/>
        </authorList>
    </citation>
    <scope>NUCLEOTIDE SEQUENCE [LARGE SCALE GENOMIC DNA]</scope>
    <source>
        <strain evidence="2 3">RA-CH-1</strain>
    </source>
</reference>
<evidence type="ECO:0000313" key="3">
    <source>
        <dbReference type="Proteomes" id="UP000006276"/>
    </source>
</evidence>
<dbReference type="Gene3D" id="3.90.226.10">
    <property type="entry name" value="2-enoyl-CoA Hydratase, Chain A, domain 1"/>
    <property type="match status" value="1"/>
</dbReference>
<dbReference type="HOGENOM" id="CLU_045507_0_0_10"/>
<evidence type="ECO:0000259" key="1">
    <source>
        <dbReference type="Pfam" id="PF03572"/>
    </source>
</evidence>
<dbReference type="AlphaFoldDB" id="J9QXG8"/>
<dbReference type="InterPro" id="IPR029045">
    <property type="entry name" value="ClpP/crotonase-like_dom_sf"/>
</dbReference>
<proteinExistence type="predicted"/>
<dbReference type="Proteomes" id="UP000006276">
    <property type="component" value="Chromosome"/>
</dbReference>
<dbReference type="SUPFAM" id="SSF52096">
    <property type="entry name" value="ClpP/crotonase"/>
    <property type="match status" value="1"/>
</dbReference>
<feature type="domain" description="Tail specific protease" evidence="1">
    <location>
        <begin position="200"/>
        <end position="413"/>
    </location>
</feature>
<gene>
    <name evidence="2" type="ORF">B739_0309</name>
</gene>
<dbReference type="Pfam" id="PF03572">
    <property type="entry name" value="Peptidase_S41"/>
    <property type="match status" value="1"/>
</dbReference>
<dbReference type="EMBL" id="CP003787">
    <property type="protein sequence ID" value="AFR34915.1"/>
    <property type="molecule type" value="Genomic_DNA"/>
</dbReference>
<protein>
    <recommendedName>
        <fullName evidence="1">Tail specific protease domain-containing protein</fullName>
    </recommendedName>
</protein>
<keyword evidence="3" id="KW-1185">Reference proteome</keyword>